<dbReference type="Pfam" id="PF22552">
    <property type="entry name" value="TY-Chap3"/>
    <property type="match status" value="1"/>
</dbReference>
<dbReference type="AlphaFoldDB" id="A0A918WW62"/>
<dbReference type="InterPro" id="IPR054344">
    <property type="entry name" value="TY-Chap_N"/>
</dbReference>
<gene>
    <name evidence="2" type="ORF">GCM10010334_22440</name>
</gene>
<accession>A0A918WW62</accession>
<dbReference type="Proteomes" id="UP000638353">
    <property type="component" value="Unassembled WGS sequence"/>
</dbReference>
<reference evidence="2" key="1">
    <citation type="journal article" date="2014" name="Int. J. Syst. Evol. Microbiol.">
        <title>Complete genome sequence of Corynebacterium casei LMG S-19264T (=DSM 44701T), isolated from a smear-ripened cheese.</title>
        <authorList>
            <consortium name="US DOE Joint Genome Institute (JGI-PGF)"/>
            <person name="Walter F."/>
            <person name="Albersmeier A."/>
            <person name="Kalinowski J."/>
            <person name="Ruckert C."/>
        </authorList>
    </citation>
    <scope>NUCLEOTIDE SEQUENCE</scope>
    <source>
        <strain evidence="2">JCM 4637</strain>
    </source>
</reference>
<protein>
    <recommendedName>
        <fullName evidence="1">TY-Chap N-terminal domain-containing protein</fullName>
    </recommendedName>
</protein>
<dbReference type="RefSeq" id="WP_189823421.1">
    <property type="nucleotide sequence ID" value="NZ_BMVC01000004.1"/>
</dbReference>
<evidence type="ECO:0000259" key="1">
    <source>
        <dbReference type="Pfam" id="PF22552"/>
    </source>
</evidence>
<proteinExistence type="predicted"/>
<comment type="caution">
    <text evidence="2">The sequence shown here is derived from an EMBL/GenBank/DDBJ whole genome shotgun (WGS) entry which is preliminary data.</text>
</comment>
<evidence type="ECO:0000313" key="2">
    <source>
        <dbReference type="EMBL" id="GHC89410.1"/>
    </source>
</evidence>
<feature type="domain" description="TY-Chap N-terminal" evidence="1">
    <location>
        <begin position="3"/>
        <end position="122"/>
    </location>
</feature>
<evidence type="ECO:0000313" key="3">
    <source>
        <dbReference type="Proteomes" id="UP000638353"/>
    </source>
</evidence>
<sequence length="146" mass="15964">MTGWEGFGEGLAQQLSTLAAESVLIIRDSGPTNRYVQFLQTDSRLLAELVSDHWLEPAVRAGESGARLIAEAGWRQPESTVPDGNWETSLDWPSPARDYRRLAAMSVAGLRDGLRISGPEALVYDAWSPPGNRPLRLPLLGIEPKA</sequence>
<dbReference type="EMBL" id="BMVC01000004">
    <property type="protein sequence ID" value="GHC89410.1"/>
    <property type="molecule type" value="Genomic_DNA"/>
</dbReference>
<organism evidence="2 3">
    <name type="scientific">Streptomyces finlayi</name>
    <dbReference type="NCBI Taxonomy" id="67296"/>
    <lineage>
        <taxon>Bacteria</taxon>
        <taxon>Bacillati</taxon>
        <taxon>Actinomycetota</taxon>
        <taxon>Actinomycetes</taxon>
        <taxon>Kitasatosporales</taxon>
        <taxon>Streptomycetaceae</taxon>
        <taxon>Streptomyces</taxon>
    </lineage>
</organism>
<name>A0A918WW62_9ACTN</name>
<reference evidence="2" key="2">
    <citation type="submission" date="2020-09" db="EMBL/GenBank/DDBJ databases">
        <authorList>
            <person name="Sun Q."/>
            <person name="Ohkuma M."/>
        </authorList>
    </citation>
    <scope>NUCLEOTIDE SEQUENCE</scope>
    <source>
        <strain evidence="2">JCM 4637</strain>
    </source>
</reference>